<organism evidence="3 4">
    <name type="scientific">Trichonephila inaurata madagascariensis</name>
    <dbReference type="NCBI Taxonomy" id="2747483"/>
    <lineage>
        <taxon>Eukaryota</taxon>
        <taxon>Metazoa</taxon>
        <taxon>Ecdysozoa</taxon>
        <taxon>Arthropoda</taxon>
        <taxon>Chelicerata</taxon>
        <taxon>Arachnida</taxon>
        <taxon>Araneae</taxon>
        <taxon>Araneomorphae</taxon>
        <taxon>Entelegynae</taxon>
        <taxon>Araneoidea</taxon>
        <taxon>Nephilidae</taxon>
        <taxon>Trichonephila</taxon>
        <taxon>Trichonephila inaurata</taxon>
    </lineage>
</organism>
<dbReference type="InterPro" id="IPR008042">
    <property type="entry name" value="Retrotrans_Pao"/>
</dbReference>
<comment type="caution">
    <text evidence="3">The sequence shown here is derived from an EMBL/GenBank/DDBJ whole genome shotgun (WGS) entry which is preliminary data.</text>
</comment>
<dbReference type="InterPro" id="IPR001878">
    <property type="entry name" value="Znf_CCHC"/>
</dbReference>
<dbReference type="InterPro" id="IPR036875">
    <property type="entry name" value="Znf_CCHC_sf"/>
</dbReference>
<evidence type="ECO:0000259" key="2">
    <source>
        <dbReference type="PROSITE" id="PS50158"/>
    </source>
</evidence>
<evidence type="ECO:0000313" key="3">
    <source>
        <dbReference type="EMBL" id="GFS32258.1"/>
    </source>
</evidence>
<keyword evidence="4" id="KW-1185">Reference proteome</keyword>
<dbReference type="Pfam" id="PF05380">
    <property type="entry name" value="Peptidase_A17"/>
    <property type="match status" value="1"/>
</dbReference>
<dbReference type="GO" id="GO:0008270">
    <property type="term" value="F:zinc ion binding"/>
    <property type="evidence" value="ECO:0007669"/>
    <property type="project" value="UniProtKB-KW"/>
</dbReference>
<dbReference type="EMBL" id="BMAV01024329">
    <property type="protein sequence ID" value="GFS32258.1"/>
    <property type="molecule type" value="Genomic_DNA"/>
</dbReference>
<evidence type="ECO:0000256" key="1">
    <source>
        <dbReference type="PROSITE-ProRule" id="PRU00047"/>
    </source>
</evidence>
<keyword evidence="1" id="KW-0863">Zinc-finger</keyword>
<accession>A0A8X6I6I4</accession>
<dbReference type="PANTHER" id="PTHR47331:SF1">
    <property type="entry name" value="GAG-LIKE PROTEIN"/>
    <property type="match status" value="1"/>
</dbReference>
<evidence type="ECO:0000313" key="4">
    <source>
        <dbReference type="Proteomes" id="UP000886998"/>
    </source>
</evidence>
<dbReference type="SUPFAM" id="SSF57756">
    <property type="entry name" value="Retrovirus zinc finger-like domains"/>
    <property type="match status" value="1"/>
</dbReference>
<dbReference type="OrthoDB" id="6505652at2759"/>
<gene>
    <name evidence="3" type="primary">X975_08509</name>
    <name evidence="3" type="ORF">TNIN_168801</name>
</gene>
<dbReference type="GO" id="GO:0003676">
    <property type="term" value="F:nucleic acid binding"/>
    <property type="evidence" value="ECO:0007669"/>
    <property type="project" value="InterPro"/>
</dbReference>
<keyword evidence="1" id="KW-0862">Zinc</keyword>
<feature type="domain" description="CCHC-type" evidence="2">
    <location>
        <begin position="16"/>
        <end position="31"/>
    </location>
</feature>
<dbReference type="PANTHER" id="PTHR47331">
    <property type="entry name" value="PHD-TYPE DOMAIN-CONTAINING PROTEIN"/>
    <property type="match status" value="1"/>
</dbReference>
<dbReference type="AlphaFoldDB" id="A0A8X6I6I4"/>
<dbReference type="Proteomes" id="UP000886998">
    <property type="component" value="Unassembled WGS sequence"/>
</dbReference>
<dbReference type="SMART" id="SM00343">
    <property type="entry name" value="ZnF_C2HC"/>
    <property type="match status" value="1"/>
</dbReference>
<protein>
    <submittedName>
        <fullName evidence="3">Integrase catalytic domain-containing protein</fullName>
    </submittedName>
</protein>
<dbReference type="PROSITE" id="PS50158">
    <property type="entry name" value="ZF_CCHC"/>
    <property type="match status" value="1"/>
</dbReference>
<keyword evidence="1" id="KW-0479">Metal-binding</keyword>
<reference evidence="3" key="1">
    <citation type="submission" date="2020-08" db="EMBL/GenBank/DDBJ databases">
        <title>Multicomponent nature underlies the extraordinary mechanical properties of spider dragline silk.</title>
        <authorList>
            <person name="Kono N."/>
            <person name="Nakamura H."/>
            <person name="Mori M."/>
            <person name="Yoshida Y."/>
            <person name="Ohtoshi R."/>
            <person name="Malay A.D."/>
            <person name="Moran D.A.P."/>
            <person name="Tomita M."/>
            <person name="Numata K."/>
            <person name="Arakawa K."/>
        </authorList>
    </citation>
    <scope>NUCLEOTIDE SEQUENCE</scope>
</reference>
<sequence>MPLEDKRKLLVQKHACFRCLKIGHVSRSCKNKVKCLYRDKNHYTIMCTGRESAKSNDENTVVSSSVLSNQSVINETVYLQTLVLKLEHNGVQNSKEFGVRGSEDLFVDACKSSYGACVCIRTVTPLGVKMRLIRARSRVAPLKTLIIPWLELVACCIGARLVHSVYAALDVPDLKNCCMEGFYGSTLVAEEP</sequence>
<proteinExistence type="predicted"/>
<name>A0A8X6I6I4_9ARAC</name>